<dbReference type="InterPro" id="IPR005801">
    <property type="entry name" value="ADC_synthase"/>
</dbReference>
<comment type="caution">
    <text evidence="2">The sequence shown here is derived from an EMBL/GenBank/DDBJ whole genome shotgun (WGS) entry which is preliminary data.</text>
</comment>
<dbReference type="InterPro" id="IPR019999">
    <property type="entry name" value="Anth_synth_I-like"/>
</dbReference>
<dbReference type="InterPro" id="IPR001544">
    <property type="entry name" value="Aminotrans_IV"/>
</dbReference>
<dbReference type="InterPro" id="IPR043131">
    <property type="entry name" value="BCAT-like_N"/>
</dbReference>
<dbReference type="PANTHER" id="PTHR11236:SF50">
    <property type="entry name" value="AMINODEOXYCHORISMATE SYNTHASE COMPONENT 1"/>
    <property type="match status" value="1"/>
</dbReference>
<accession>A0A2S5T174</accession>
<evidence type="ECO:0000313" key="3">
    <source>
        <dbReference type="Proteomes" id="UP000239406"/>
    </source>
</evidence>
<dbReference type="Proteomes" id="UP000239406">
    <property type="component" value="Unassembled WGS sequence"/>
</dbReference>
<proteinExistence type="predicted"/>
<dbReference type="PANTHER" id="PTHR11236">
    <property type="entry name" value="AMINOBENZOATE/ANTHRANILATE SYNTHASE"/>
    <property type="match status" value="1"/>
</dbReference>
<dbReference type="Gene3D" id="3.20.10.10">
    <property type="entry name" value="D-amino Acid Aminotransferase, subunit A, domain 2"/>
    <property type="match status" value="1"/>
</dbReference>
<dbReference type="InterPro" id="IPR015890">
    <property type="entry name" value="Chorismate_C"/>
</dbReference>
<evidence type="ECO:0000259" key="1">
    <source>
        <dbReference type="Pfam" id="PF00425"/>
    </source>
</evidence>
<reference evidence="2 3" key="1">
    <citation type="submission" date="2018-02" db="EMBL/GenBank/DDBJ databases">
        <title>Reclassifiation of [Polyangium] brachysporum DSM 7029 as Guopingzhaonella breviflexa gen. nov., sp. nov., a member of the family Comamonadaceae.</title>
        <authorList>
            <person name="Tang B."/>
        </authorList>
    </citation>
    <scope>NUCLEOTIDE SEQUENCE [LARGE SCALE GENOMIC DNA]</scope>
    <source>
        <strain evidence="2 3">DSM 15344</strain>
    </source>
</reference>
<dbReference type="PRINTS" id="PR00095">
    <property type="entry name" value="ANTSNTHASEI"/>
</dbReference>
<dbReference type="NCBIfam" id="TIGR00553">
    <property type="entry name" value="pabB"/>
    <property type="match status" value="1"/>
</dbReference>
<dbReference type="GO" id="GO:0000162">
    <property type="term" value="P:L-tryptophan biosynthetic process"/>
    <property type="evidence" value="ECO:0007669"/>
    <property type="project" value="TreeGrafter"/>
</dbReference>
<evidence type="ECO:0000313" key="2">
    <source>
        <dbReference type="EMBL" id="PPE68771.1"/>
    </source>
</evidence>
<feature type="domain" description="Chorismate-utilising enzyme C-terminal" evidence="1">
    <location>
        <begin position="113"/>
        <end position="363"/>
    </location>
</feature>
<dbReference type="EMBL" id="PSNY01000020">
    <property type="protein sequence ID" value="PPE68771.1"/>
    <property type="molecule type" value="Genomic_DNA"/>
</dbReference>
<dbReference type="InterPro" id="IPR005802">
    <property type="entry name" value="ADC_synth_comp_1"/>
</dbReference>
<protein>
    <submittedName>
        <fullName evidence="2">Aminodeoxychorismate synthase, component I</fullName>
    </submittedName>
</protein>
<gene>
    <name evidence="2" type="primary">pabB</name>
    <name evidence="2" type="ORF">C1702_15625</name>
</gene>
<dbReference type="InterPro" id="IPR036038">
    <property type="entry name" value="Aminotransferase-like"/>
</dbReference>
<dbReference type="SUPFAM" id="SSF56322">
    <property type="entry name" value="ADC synthase"/>
    <property type="match status" value="1"/>
</dbReference>
<dbReference type="RefSeq" id="WP_104358648.1">
    <property type="nucleotide sequence ID" value="NZ_CP064338.1"/>
</dbReference>
<dbReference type="Gene3D" id="3.30.470.10">
    <property type="match status" value="1"/>
</dbReference>
<dbReference type="GO" id="GO:0046820">
    <property type="term" value="F:4-amino-4-deoxychorismate synthase activity"/>
    <property type="evidence" value="ECO:0007669"/>
    <property type="project" value="TreeGrafter"/>
</dbReference>
<dbReference type="Pfam" id="PF01063">
    <property type="entry name" value="Aminotran_4"/>
    <property type="match status" value="1"/>
</dbReference>
<dbReference type="SUPFAM" id="SSF56752">
    <property type="entry name" value="D-aminoacid aminotransferase-like PLP-dependent enzymes"/>
    <property type="match status" value="1"/>
</dbReference>
<keyword evidence="3" id="KW-1185">Reference proteome</keyword>
<dbReference type="Gene3D" id="3.60.120.10">
    <property type="entry name" value="Anthranilate synthase"/>
    <property type="match status" value="1"/>
</dbReference>
<organism evidence="2 3">
    <name type="scientific">Caldimonas thermodepolymerans</name>
    <dbReference type="NCBI Taxonomy" id="215580"/>
    <lineage>
        <taxon>Bacteria</taxon>
        <taxon>Pseudomonadati</taxon>
        <taxon>Pseudomonadota</taxon>
        <taxon>Betaproteobacteria</taxon>
        <taxon>Burkholderiales</taxon>
        <taxon>Sphaerotilaceae</taxon>
        <taxon>Caldimonas</taxon>
    </lineage>
</organism>
<dbReference type="GO" id="GO:0009396">
    <property type="term" value="P:folic acid-containing compound biosynthetic process"/>
    <property type="evidence" value="ECO:0007669"/>
    <property type="project" value="InterPro"/>
</dbReference>
<sequence length="580" mass="63243">MPAPSALIDFIDPHGSGTRTRLAFGTPEQAWTARTAAEVPAVLEAAQQAAAAGRWCVGFVAYEAAPAFDAAFEVHPSCGPLAWFAAFDDAAPWPDGLAPAYPPLQWEASIGRAGFDAALARIHQAIADGEVYQVNYTAAVRSPHAGAALELFRALHRTQPEGYAAFLDTGELQVLSVSPELFFDWRDGRLLCRPMKGTALRGATPEEDRARAEALRTTEKERAENLMIVDLIRNDLSRIARPFSVRVPRLFHTQALPTVWQMTSDVMAETRPGTTLRDVFAALFPCGSVTGAPKVRAMHWIRALERAPRGVYCGAVGVLRPDGSATFNVPIRTVVLQDGQAQCGIGSGITADAGTDGEWAEWGGKRRFLELARQPFRLVETLRLEDGRFRAEALHLQRMAAAAVHFGYPWDEARVRGALQALAAAHPQGPWRVRLLLDAAGAAQAEAHPMAAAVPGRVTVQLAREPVRAALPDFLRYKTTRREHYEVHAPDDPAVFDTLLWNAEGEVTEFTRGNVAVRLDGRWVTPPLRCGLLGGVARAEALRDGRLAEAVVRVEDLARAEGLAFLSSLRGWIPAMLRRH</sequence>
<name>A0A2S5T174_9BURK</name>
<dbReference type="AlphaFoldDB" id="A0A2S5T174"/>
<dbReference type="InterPro" id="IPR043132">
    <property type="entry name" value="BCAT-like_C"/>
</dbReference>
<dbReference type="Pfam" id="PF00425">
    <property type="entry name" value="Chorismate_bind"/>
    <property type="match status" value="1"/>
</dbReference>